<name>A0ABV2AIW4_9EUKA</name>
<proteinExistence type="predicted"/>
<keyword evidence="3" id="KW-1185">Reference proteome</keyword>
<reference evidence="2 3" key="1">
    <citation type="journal article" date="2024" name="BMC Biol.">
        <title>Comparative genomics of Ascetosporea gives new insight into the evolutionary basis for animal parasitism in Rhizaria.</title>
        <authorList>
            <person name="Hiltunen Thoren M."/>
            <person name="Onut-Brannstrom I."/>
            <person name="Alfjorden A."/>
            <person name="Peckova H."/>
            <person name="Swords F."/>
            <person name="Hooper C."/>
            <person name="Holzer A.S."/>
            <person name="Bass D."/>
            <person name="Burki F."/>
        </authorList>
    </citation>
    <scope>NUCLEOTIDE SEQUENCE [LARGE SCALE GENOMIC DNA]</scope>
    <source>
        <strain evidence="2">20-A016</strain>
    </source>
</reference>
<evidence type="ECO:0000313" key="2">
    <source>
        <dbReference type="EMBL" id="MES1919630.1"/>
    </source>
</evidence>
<gene>
    <name evidence="2" type="ORF">MHBO_001427</name>
</gene>
<dbReference type="Proteomes" id="UP001439008">
    <property type="component" value="Unassembled WGS sequence"/>
</dbReference>
<accession>A0ABV2AIW4</accession>
<organism evidence="2 3">
    <name type="scientific">Bonamia ostreae</name>
    <dbReference type="NCBI Taxonomy" id="126728"/>
    <lineage>
        <taxon>Eukaryota</taxon>
        <taxon>Sar</taxon>
        <taxon>Rhizaria</taxon>
        <taxon>Endomyxa</taxon>
        <taxon>Ascetosporea</taxon>
        <taxon>Haplosporida</taxon>
        <taxon>Bonamia</taxon>
    </lineage>
</organism>
<protein>
    <submittedName>
        <fullName evidence="2">Uncharacterized protein</fullName>
    </submittedName>
</protein>
<evidence type="ECO:0000313" key="3">
    <source>
        <dbReference type="Proteomes" id="UP001439008"/>
    </source>
</evidence>
<dbReference type="EMBL" id="JBDODL010000347">
    <property type="protein sequence ID" value="MES1919630.1"/>
    <property type="molecule type" value="Genomic_DNA"/>
</dbReference>
<feature type="region of interest" description="Disordered" evidence="1">
    <location>
        <begin position="124"/>
        <end position="183"/>
    </location>
</feature>
<evidence type="ECO:0000256" key="1">
    <source>
        <dbReference type="SAM" id="MobiDB-lite"/>
    </source>
</evidence>
<feature type="non-terminal residue" evidence="2">
    <location>
        <position position="183"/>
    </location>
</feature>
<sequence>MTGKNEILTENTKVPKRKQIIDEKGENYKKQKLSINPPKVSDEEEARLLNLPAEERVLQLNKMDNKDLLEAVTEVISLKNFEMDNLVLLGDALPESARKEAIAFCSEVYKQKMIVQRRVKEINNQKQKIDEKEKTDEKLEKDTQKTDEKLEKDTEKIDEKQKQIDEKQKQIDEKQPKKDFDEQ</sequence>
<comment type="caution">
    <text evidence="2">The sequence shown here is derived from an EMBL/GenBank/DDBJ whole genome shotgun (WGS) entry which is preliminary data.</text>
</comment>